<dbReference type="InterPro" id="IPR022313">
    <property type="entry name" value="Phe/His_NH3-lyase_AS"/>
</dbReference>
<dbReference type="GO" id="GO:0016841">
    <property type="term" value="F:ammonia-lyase activity"/>
    <property type="evidence" value="ECO:0007669"/>
    <property type="project" value="InterPro"/>
</dbReference>
<protein>
    <submittedName>
        <fullName evidence="2">Histidine ammonia-lyase</fullName>
    </submittedName>
</protein>
<evidence type="ECO:0000313" key="2">
    <source>
        <dbReference type="EMBL" id="EHC60943.1"/>
    </source>
</evidence>
<dbReference type="EMBL" id="AFCO01000433">
    <property type="protein sequence ID" value="EHC60943.1"/>
    <property type="molecule type" value="Genomic_DNA"/>
</dbReference>
<gene>
    <name evidence="2" type="ORF">LTSEINV_1207</name>
</gene>
<dbReference type="Gene3D" id="1.10.275.10">
    <property type="entry name" value="Fumarase/aspartase (N-terminal domain)"/>
    <property type="match status" value="1"/>
</dbReference>
<organism evidence="2 3">
    <name type="scientific">Salmonella enterica subsp. enterica serovar Inverness str. R8-3668</name>
    <dbReference type="NCBI Taxonomy" id="913075"/>
    <lineage>
        <taxon>Bacteria</taxon>
        <taxon>Pseudomonadati</taxon>
        <taxon>Pseudomonadota</taxon>
        <taxon>Gammaproteobacteria</taxon>
        <taxon>Enterobacterales</taxon>
        <taxon>Enterobacteriaceae</taxon>
        <taxon>Salmonella</taxon>
    </lineage>
</organism>
<dbReference type="PANTHER" id="PTHR10362">
    <property type="entry name" value="HISTIDINE AMMONIA-LYASE"/>
    <property type="match status" value="1"/>
</dbReference>
<dbReference type="InterPro" id="IPR008948">
    <property type="entry name" value="L-Aspartase-like"/>
</dbReference>
<evidence type="ECO:0000313" key="3">
    <source>
        <dbReference type="Proteomes" id="UP000003532"/>
    </source>
</evidence>
<comment type="caution">
    <text evidence="2">The sequence shown here is derived from an EMBL/GenBank/DDBJ whole genome shotgun (WGS) entry which is preliminary data.</text>
</comment>
<proteinExistence type="predicted"/>
<dbReference type="Proteomes" id="UP000003532">
    <property type="component" value="Unassembled WGS sequence"/>
</dbReference>
<dbReference type="InterPro" id="IPR001106">
    <property type="entry name" value="Aromatic_Lyase"/>
</dbReference>
<dbReference type="AlphaFoldDB" id="G5N9V8"/>
<sequence length="257" mass="27108">MNTMTLTPGQLSLSQLYDIWRHPVQLRLDASAIDGINASVACVNDIVAEGRTAYGINTGFGLLAQTRIADEDLQNLQRSLVLSHAAGVGDPLDDAMVRLIMVLKINSLARGFSGIRLSVIEALIALVNAGVYPLIPAKGSVGASGDLAPLAHLSLTLLGEGKARWQGEWLPAQTALKKKWLPAQTALKKLKKAGLEPVALAAKEGLALLNGTQASTAFALRGLFEAQELFASAVVCGALTTEAVLGSRRPFDARIHA</sequence>
<accession>G5N9V8</accession>
<dbReference type="Gene3D" id="1.20.200.10">
    <property type="entry name" value="Fumarase/aspartase (Central domain)"/>
    <property type="match status" value="1"/>
</dbReference>
<evidence type="ECO:0000256" key="1">
    <source>
        <dbReference type="ARBA" id="ARBA00023239"/>
    </source>
</evidence>
<name>G5N9V8_SALET</name>
<reference evidence="2 3" key="1">
    <citation type="journal article" date="2011" name="BMC Genomics">
        <title>Genome sequencing reveals diversification of virulence factor content and possible host adaptation in distinct subpopulations of Salmonella enterica.</title>
        <authorList>
            <person name="den Bakker H.C."/>
            <person name="Moreno Switt A.I."/>
            <person name="Govoni G."/>
            <person name="Cummings C.A."/>
            <person name="Ranieri M.L."/>
            <person name="Degoricija L."/>
            <person name="Hoelzer K."/>
            <person name="Rodriguez-Rivera L.D."/>
            <person name="Brown S."/>
            <person name="Bolchacova E."/>
            <person name="Furtado M.R."/>
            <person name="Wiedmann M."/>
        </authorList>
    </citation>
    <scope>NUCLEOTIDE SEQUENCE [LARGE SCALE GENOMIC DNA]</scope>
    <source>
        <strain evidence="2 3">R8-3668</strain>
    </source>
</reference>
<dbReference type="SUPFAM" id="SSF48557">
    <property type="entry name" value="L-aspartase-like"/>
    <property type="match status" value="1"/>
</dbReference>
<dbReference type="InterPro" id="IPR024083">
    <property type="entry name" value="Fumarase/histidase_N"/>
</dbReference>
<dbReference type="FunFam" id="1.10.275.10:FF:000005">
    <property type="entry name" value="Histidine ammonia-lyase"/>
    <property type="match status" value="1"/>
</dbReference>
<dbReference type="Pfam" id="PF00221">
    <property type="entry name" value="Lyase_aromatic"/>
    <property type="match status" value="1"/>
</dbReference>
<feature type="non-terminal residue" evidence="2">
    <location>
        <position position="257"/>
    </location>
</feature>
<keyword evidence="1 2" id="KW-0456">Lyase</keyword>
<dbReference type="PROSITE" id="PS00488">
    <property type="entry name" value="PAL_HISTIDASE"/>
    <property type="match status" value="1"/>
</dbReference>